<name>A0A2P5F5A3_TREOI</name>
<evidence type="ECO:0000313" key="1">
    <source>
        <dbReference type="EMBL" id="PON92971.1"/>
    </source>
</evidence>
<comment type="caution">
    <text evidence="1">The sequence shown here is derived from an EMBL/GenBank/DDBJ whole genome shotgun (WGS) entry which is preliminary data.</text>
</comment>
<evidence type="ECO:0000313" key="2">
    <source>
        <dbReference type="Proteomes" id="UP000237000"/>
    </source>
</evidence>
<sequence length="50" mass="5584">MKNGGKKCLMLSRRIELFDQRHTVTIGKVVLNIIAGSSGLHEIFSKLSQQ</sequence>
<accession>A0A2P5F5A3</accession>
<keyword evidence="2" id="KW-1185">Reference proteome</keyword>
<organism evidence="1 2">
    <name type="scientific">Trema orientale</name>
    <name type="common">Charcoal tree</name>
    <name type="synonym">Celtis orientalis</name>
    <dbReference type="NCBI Taxonomy" id="63057"/>
    <lineage>
        <taxon>Eukaryota</taxon>
        <taxon>Viridiplantae</taxon>
        <taxon>Streptophyta</taxon>
        <taxon>Embryophyta</taxon>
        <taxon>Tracheophyta</taxon>
        <taxon>Spermatophyta</taxon>
        <taxon>Magnoliopsida</taxon>
        <taxon>eudicotyledons</taxon>
        <taxon>Gunneridae</taxon>
        <taxon>Pentapetalae</taxon>
        <taxon>rosids</taxon>
        <taxon>fabids</taxon>
        <taxon>Rosales</taxon>
        <taxon>Cannabaceae</taxon>
        <taxon>Trema</taxon>
    </lineage>
</organism>
<dbReference type="Proteomes" id="UP000237000">
    <property type="component" value="Unassembled WGS sequence"/>
</dbReference>
<proteinExistence type="predicted"/>
<protein>
    <submittedName>
        <fullName evidence="1">Uncharacterized protein</fullName>
    </submittedName>
</protein>
<dbReference type="EMBL" id="JXTC01000061">
    <property type="protein sequence ID" value="PON92971.1"/>
    <property type="molecule type" value="Genomic_DNA"/>
</dbReference>
<dbReference type="AlphaFoldDB" id="A0A2P5F5A3"/>
<gene>
    <name evidence="1" type="ORF">TorRG33x02_112500</name>
</gene>
<reference evidence="2" key="1">
    <citation type="submission" date="2016-06" db="EMBL/GenBank/DDBJ databases">
        <title>Parallel loss of symbiosis genes in relatives of nitrogen-fixing non-legume Parasponia.</title>
        <authorList>
            <person name="Van Velzen R."/>
            <person name="Holmer R."/>
            <person name="Bu F."/>
            <person name="Rutten L."/>
            <person name="Van Zeijl A."/>
            <person name="Liu W."/>
            <person name="Santuari L."/>
            <person name="Cao Q."/>
            <person name="Sharma T."/>
            <person name="Shen D."/>
            <person name="Roswanjaya Y."/>
            <person name="Wardhani T."/>
            <person name="Kalhor M.S."/>
            <person name="Jansen J."/>
            <person name="Van den Hoogen J."/>
            <person name="Gungor B."/>
            <person name="Hartog M."/>
            <person name="Hontelez J."/>
            <person name="Verver J."/>
            <person name="Yang W.-C."/>
            <person name="Schijlen E."/>
            <person name="Repin R."/>
            <person name="Schilthuizen M."/>
            <person name="Schranz E."/>
            <person name="Heidstra R."/>
            <person name="Miyata K."/>
            <person name="Fedorova E."/>
            <person name="Kohlen W."/>
            <person name="Bisseling T."/>
            <person name="Smit S."/>
            <person name="Geurts R."/>
        </authorList>
    </citation>
    <scope>NUCLEOTIDE SEQUENCE [LARGE SCALE GENOMIC DNA]</scope>
    <source>
        <strain evidence="2">cv. RG33-2</strain>
    </source>
</reference>
<dbReference type="InParanoid" id="A0A2P5F5A3"/>